<dbReference type="Gene3D" id="2.60.120.920">
    <property type="match status" value="1"/>
</dbReference>
<dbReference type="Proteomes" id="UP000265618">
    <property type="component" value="Unassembled WGS sequence"/>
</dbReference>
<evidence type="ECO:0000256" key="1">
    <source>
        <dbReference type="SAM" id="Coils"/>
    </source>
</evidence>
<feature type="coiled-coil region" evidence="1">
    <location>
        <begin position="190"/>
        <end position="217"/>
    </location>
</feature>
<keyword evidence="1" id="KW-0175">Coiled coil</keyword>
<dbReference type="InterPro" id="IPR043136">
    <property type="entry name" value="B30.2/SPRY_sf"/>
</dbReference>
<reference evidence="2 3" key="1">
    <citation type="journal article" date="2018" name="PLoS ONE">
        <title>The draft genome of Kipferlia bialata reveals reductive genome evolution in fornicate parasites.</title>
        <authorList>
            <person name="Tanifuji G."/>
            <person name="Takabayashi S."/>
            <person name="Kume K."/>
            <person name="Takagi M."/>
            <person name="Nakayama T."/>
            <person name="Kamikawa R."/>
            <person name="Inagaki Y."/>
            <person name="Hashimoto T."/>
        </authorList>
    </citation>
    <scope>NUCLEOTIDE SEQUENCE [LARGE SCALE GENOMIC DNA]</scope>
    <source>
        <strain evidence="2">NY0173</strain>
    </source>
</reference>
<dbReference type="AlphaFoldDB" id="A0A9K3D276"/>
<accession>A0A9K3D276</accession>
<gene>
    <name evidence="2" type="ORF">KIPB_007732</name>
</gene>
<dbReference type="EMBL" id="BDIP01002238">
    <property type="protein sequence ID" value="GIQ85969.1"/>
    <property type="molecule type" value="Genomic_DNA"/>
</dbReference>
<name>A0A9K3D276_9EUKA</name>
<sequence>MSGASAAQAFLALETPLATHMERMESYLPVAESISGSEAALQKCLTEHPVDKAMRDLDFDTAETQKVLKDADEGEKANDLVRDLLDLTGAIVERRDSIRAFSTRLEVLESDSTAEQPSDGESETETDLCKWETLDILATATLSLVRDITQAQKTSSALLAELSGIEEVTQEDIDEAELENHLTTTRLKSRRLSDEKRQSLQAELNAAQEKISEMQAGLKDRQRLSGELRPFLFIPKVADALSEPLRERVLDSSRDQDPSDWGQGWLVTAKGLVQGSKVVASPTLRWADLSSGLGVKFDLCTANGSCTTVSADGLTATSTNSSDRGDCNVPMLCGTPSFSTGEHEWSVRVTKLGGNAMALGVCCDTVGAKPQYGILRPYVSGVQQGGYNLTKQVTHTWADNDLVHFHLDMGAKTLVISVNGANLVTLSGLQDCVRPWFSPYKAGTVLHLE</sequence>
<evidence type="ECO:0000313" key="3">
    <source>
        <dbReference type="Proteomes" id="UP000265618"/>
    </source>
</evidence>
<dbReference type="OrthoDB" id="295536at2759"/>
<protein>
    <submittedName>
        <fullName evidence="2">Uncharacterized protein</fullName>
    </submittedName>
</protein>
<organism evidence="2 3">
    <name type="scientific">Kipferlia bialata</name>
    <dbReference type="NCBI Taxonomy" id="797122"/>
    <lineage>
        <taxon>Eukaryota</taxon>
        <taxon>Metamonada</taxon>
        <taxon>Carpediemonas-like organisms</taxon>
        <taxon>Kipferlia</taxon>
    </lineage>
</organism>
<dbReference type="InterPro" id="IPR013320">
    <property type="entry name" value="ConA-like_dom_sf"/>
</dbReference>
<proteinExistence type="predicted"/>
<comment type="caution">
    <text evidence="2">The sequence shown here is derived from an EMBL/GenBank/DDBJ whole genome shotgun (WGS) entry which is preliminary data.</text>
</comment>
<evidence type="ECO:0000313" key="2">
    <source>
        <dbReference type="EMBL" id="GIQ85969.1"/>
    </source>
</evidence>
<keyword evidence="3" id="KW-1185">Reference proteome</keyword>
<dbReference type="SUPFAM" id="SSF49899">
    <property type="entry name" value="Concanavalin A-like lectins/glucanases"/>
    <property type="match status" value="1"/>
</dbReference>